<dbReference type="Gene3D" id="3.20.20.370">
    <property type="entry name" value="Glycoside hydrolase/deacetylase"/>
    <property type="match status" value="1"/>
</dbReference>
<dbReference type="EMBL" id="QQWE01000005">
    <property type="protein sequence ID" value="REJ55825.1"/>
    <property type="molecule type" value="Genomic_DNA"/>
</dbReference>
<organism evidence="1 2">
    <name type="scientific">Microcystis aeruginosa DA14</name>
    <dbReference type="NCBI Taxonomy" id="1987506"/>
    <lineage>
        <taxon>Bacteria</taxon>
        <taxon>Bacillati</taxon>
        <taxon>Cyanobacteriota</taxon>
        <taxon>Cyanophyceae</taxon>
        <taxon>Oscillatoriophycideae</taxon>
        <taxon>Chroococcales</taxon>
        <taxon>Microcystaceae</taxon>
        <taxon>Microcystis</taxon>
    </lineage>
</organism>
<reference evidence="1 2" key="1">
    <citation type="submission" date="2017-08" db="EMBL/GenBank/DDBJ databases">
        <title>Functional genomic and metabolic studies of the symbiotic interactions of six Microcystis-dominated communities.</title>
        <authorList>
            <person name="Li Q."/>
            <person name="Lin F."/>
        </authorList>
    </citation>
    <scope>NUCLEOTIDE SEQUENCE [LARGE SCALE GENOMIC DNA]</scope>
    <source>
        <strain evidence="1">DA14</strain>
    </source>
</reference>
<accession>A0A3E0M7W5</accession>
<gene>
    <name evidence="1" type="ORF">DWQ56_16380</name>
</gene>
<evidence type="ECO:0008006" key="3">
    <source>
        <dbReference type="Google" id="ProtNLM"/>
    </source>
</evidence>
<name>A0A3E0M7W5_MICAE</name>
<protein>
    <recommendedName>
        <fullName evidence="3">Polysaccharide deacetylase</fullName>
    </recommendedName>
</protein>
<evidence type="ECO:0000313" key="2">
    <source>
        <dbReference type="Proteomes" id="UP000256301"/>
    </source>
</evidence>
<sequence>MLAKTADMLVEIVFTVLIACLALPLKAEETVQLWVTVDWEGLSLEEDNLQAMRSFREKFPHIPLLHLINPAYFLQPGANRAKIGSHIRSTFLPQDTVGLHLHPMRSLVQHCGVTFQTAPSISDAKEDCREASCGYSVSLEYAYNQLELTQLVACSSDLLVSNGFQRPRHFRAGAWQFGPKLQAALEANRFSWDSSYIDADLLTTRWHKDSRLVRLLKQLHPQSTPFEQPFALSVELMEYPNNASLADYTNTKHLLKLFEQLLTAQQPVMVLGFHQETASDYLVHLERAIPHMEKLARQKNVRIEWMH</sequence>
<comment type="caution">
    <text evidence="1">The sequence shown here is derived from an EMBL/GenBank/DDBJ whole genome shotgun (WGS) entry which is preliminary data.</text>
</comment>
<evidence type="ECO:0000313" key="1">
    <source>
        <dbReference type="EMBL" id="REJ55825.1"/>
    </source>
</evidence>
<dbReference type="AlphaFoldDB" id="A0A3E0M7W5"/>
<dbReference type="Proteomes" id="UP000256301">
    <property type="component" value="Unassembled WGS sequence"/>
</dbReference>
<proteinExistence type="predicted"/>